<proteinExistence type="predicted"/>
<dbReference type="Gene3D" id="3.40.50.1820">
    <property type="entry name" value="alpha/beta hydrolase"/>
    <property type="match status" value="1"/>
</dbReference>
<dbReference type="InterPro" id="IPR008979">
    <property type="entry name" value="Galactose-bd-like_sf"/>
</dbReference>
<evidence type="ECO:0000256" key="1">
    <source>
        <dbReference type="ARBA" id="ARBA00022801"/>
    </source>
</evidence>
<dbReference type="Proteomes" id="UP001324993">
    <property type="component" value="Chromosome"/>
</dbReference>
<dbReference type="Pfam" id="PF20434">
    <property type="entry name" value="BD-FAE"/>
    <property type="match status" value="2"/>
</dbReference>
<reference evidence="3 4" key="1">
    <citation type="submission" date="2023-11" db="EMBL/GenBank/DDBJ databases">
        <title>Coraliomargarita sp. nov., isolated from marine algae.</title>
        <authorList>
            <person name="Lee J.K."/>
            <person name="Baek J.H."/>
            <person name="Kim J.M."/>
            <person name="Choi D.G."/>
            <person name="Jeon C.O."/>
        </authorList>
    </citation>
    <scope>NUCLEOTIDE SEQUENCE [LARGE SCALE GENOMIC DNA]</scope>
    <source>
        <strain evidence="3 4">J2-16</strain>
    </source>
</reference>
<dbReference type="InterPro" id="IPR050300">
    <property type="entry name" value="GDXG_lipolytic_enzyme"/>
</dbReference>
<organism evidence="3 4">
    <name type="scientific">Coraliomargarita algicola</name>
    <dbReference type="NCBI Taxonomy" id="3092156"/>
    <lineage>
        <taxon>Bacteria</taxon>
        <taxon>Pseudomonadati</taxon>
        <taxon>Verrucomicrobiota</taxon>
        <taxon>Opitutia</taxon>
        <taxon>Puniceicoccales</taxon>
        <taxon>Coraliomargaritaceae</taxon>
        <taxon>Coraliomargarita</taxon>
    </lineage>
</organism>
<sequence>MLSRLQFKTLALDAWKWAGPYTLETEAKDALPLLDVSFAPELDTESVAWQGDLVPRQSFDFRELFELDRPTVAYVRGVVESEESASVLLGVQVDYFAKVWLNGELISVIDYGHGNPKSFVYVPTALKAGQNIIEIKVAAGAGGHNLSLAMAPLDVAGDVFMSTTDDNELDVSKRPQPTFANVPYGPDERNVMDVWLADSEKPVPCVLHIHGGGWLGGDKSKVANPQPYLDAGISYIAINYRFLPQTIIDTGSERGTGPIQPRGDYPEPPVDVPNYDSARALQFVRSQANAWNLDKNRIGLTGGSAGACTSLWLAFHDDLADPDASDSVLRESTRVWCAAVEGAQTTLDPVQILEWIPNGIYGGHAFGYIWDRSDPTSEMRSFLADRENVKDWIAEYSPYELLTPDDPPVYLFYRNTPEKGKAIKDATHSANYGAILSEKLEALGMDYEFVHAGSQAPRYASMEQFLIDTLKK</sequence>
<dbReference type="SUPFAM" id="SSF49785">
    <property type="entry name" value="Galactose-binding domain-like"/>
    <property type="match status" value="1"/>
</dbReference>
<protein>
    <submittedName>
        <fullName evidence="3">Alpha/beta hydrolase</fullName>
    </submittedName>
</protein>
<dbReference type="InterPro" id="IPR029058">
    <property type="entry name" value="AB_hydrolase_fold"/>
</dbReference>
<dbReference type="PANTHER" id="PTHR48081">
    <property type="entry name" value="AB HYDROLASE SUPERFAMILY PROTEIN C4A8.06C"/>
    <property type="match status" value="1"/>
</dbReference>
<dbReference type="InterPro" id="IPR049492">
    <property type="entry name" value="BD-FAE-like_dom"/>
</dbReference>
<keyword evidence="1 3" id="KW-0378">Hydrolase</keyword>
<evidence type="ECO:0000259" key="2">
    <source>
        <dbReference type="Pfam" id="PF20434"/>
    </source>
</evidence>
<evidence type="ECO:0000313" key="4">
    <source>
        <dbReference type="Proteomes" id="UP001324993"/>
    </source>
</evidence>
<dbReference type="PANTHER" id="PTHR48081:SF6">
    <property type="entry name" value="PEPTIDASE S9 PROLYL OLIGOPEPTIDASE CATALYTIC DOMAIN-CONTAINING PROTEIN"/>
    <property type="match status" value="1"/>
</dbReference>
<evidence type="ECO:0000313" key="3">
    <source>
        <dbReference type="EMBL" id="WPJ96689.1"/>
    </source>
</evidence>
<accession>A0ABZ0RKF5</accession>
<keyword evidence="4" id="KW-1185">Reference proteome</keyword>
<name>A0ABZ0RKF5_9BACT</name>
<dbReference type="EMBL" id="CP138858">
    <property type="protein sequence ID" value="WPJ96689.1"/>
    <property type="molecule type" value="Genomic_DNA"/>
</dbReference>
<feature type="domain" description="BD-FAE-like" evidence="2">
    <location>
        <begin position="192"/>
        <end position="246"/>
    </location>
</feature>
<feature type="domain" description="BD-FAE-like" evidence="2">
    <location>
        <begin position="276"/>
        <end position="412"/>
    </location>
</feature>
<dbReference type="SUPFAM" id="SSF53474">
    <property type="entry name" value="alpha/beta-Hydrolases"/>
    <property type="match status" value="1"/>
</dbReference>
<gene>
    <name evidence="3" type="ORF">SH580_03095</name>
</gene>
<dbReference type="RefSeq" id="WP_319833546.1">
    <property type="nucleotide sequence ID" value="NZ_CP138858.1"/>
</dbReference>
<dbReference type="GO" id="GO:0016787">
    <property type="term" value="F:hydrolase activity"/>
    <property type="evidence" value="ECO:0007669"/>
    <property type="project" value="UniProtKB-KW"/>
</dbReference>